<evidence type="ECO:0000313" key="2">
    <source>
        <dbReference type="Proteomes" id="UP001595075"/>
    </source>
</evidence>
<protein>
    <submittedName>
        <fullName evidence="1">Uncharacterized protein</fullName>
    </submittedName>
</protein>
<accession>A0ABR4BRN1</accession>
<evidence type="ECO:0000313" key="1">
    <source>
        <dbReference type="EMBL" id="KAL2059776.1"/>
    </source>
</evidence>
<sequence>MCFYDQYTMACNCGKWGNFRQHCAKEYRTGETCGMKLVMNTYQKAEKCKLHEKISTKKRTLRKEEDNVARWRQSGGRSASIEKSEGTIRTIKDDIYRMECEIYEKQRTLSW</sequence>
<name>A0ABR4BRN1_9HELO</name>
<comment type="caution">
    <text evidence="1">The sequence shown here is derived from an EMBL/GenBank/DDBJ whole genome shotgun (WGS) entry which is preliminary data.</text>
</comment>
<dbReference type="Proteomes" id="UP001595075">
    <property type="component" value="Unassembled WGS sequence"/>
</dbReference>
<dbReference type="EMBL" id="JAZHXI010000026">
    <property type="protein sequence ID" value="KAL2059776.1"/>
    <property type="molecule type" value="Genomic_DNA"/>
</dbReference>
<proteinExistence type="predicted"/>
<reference evidence="1 2" key="1">
    <citation type="journal article" date="2024" name="Commun. Biol.">
        <title>Comparative genomic analysis of thermophilic fungi reveals convergent evolutionary adaptations and gene losses.</title>
        <authorList>
            <person name="Steindorff A.S."/>
            <person name="Aguilar-Pontes M.V."/>
            <person name="Robinson A.J."/>
            <person name="Andreopoulos B."/>
            <person name="LaButti K."/>
            <person name="Kuo A."/>
            <person name="Mondo S."/>
            <person name="Riley R."/>
            <person name="Otillar R."/>
            <person name="Haridas S."/>
            <person name="Lipzen A."/>
            <person name="Grimwood J."/>
            <person name="Schmutz J."/>
            <person name="Clum A."/>
            <person name="Reid I.D."/>
            <person name="Moisan M.C."/>
            <person name="Butler G."/>
            <person name="Nguyen T.T.M."/>
            <person name="Dewar K."/>
            <person name="Conant G."/>
            <person name="Drula E."/>
            <person name="Henrissat B."/>
            <person name="Hansel C."/>
            <person name="Singer S."/>
            <person name="Hutchinson M.I."/>
            <person name="de Vries R.P."/>
            <person name="Natvig D.O."/>
            <person name="Powell A.J."/>
            <person name="Tsang A."/>
            <person name="Grigoriev I.V."/>
        </authorList>
    </citation>
    <scope>NUCLEOTIDE SEQUENCE [LARGE SCALE GENOMIC DNA]</scope>
    <source>
        <strain evidence="1 2">CBS 494.80</strain>
    </source>
</reference>
<keyword evidence="2" id="KW-1185">Reference proteome</keyword>
<gene>
    <name evidence="1" type="ORF">VTL71DRAFT_10160</name>
</gene>
<organism evidence="1 2">
    <name type="scientific">Oculimacula yallundae</name>
    <dbReference type="NCBI Taxonomy" id="86028"/>
    <lineage>
        <taxon>Eukaryota</taxon>
        <taxon>Fungi</taxon>
        <taxon>Dikarya</taxon>
        <taxon>Ascomycota</taxon>
        <taxon>Pezizomycotina</taxon>
        <taxon>Leotiomycetes</taxon>
        <taxon>Helotiales</taxon>
        <taxon>Ploettnerulaceae</taxon>
        <taxon>Oculimacula</taxon>
    </lineage>
</organism>